<evidence type="ECO:0000256" key="1">
    <source>
        <dbReference type="SAM" id="MobiDB-lite"/>
    </source>
</evidence>
<dbReference type="AlphaFoldDB" id="A0ABD2WRW8"/>
<reference evidence="2 3" key="1">
    <citation type="journal article" date="2024" name="bioRxiv">
        <title>A reference genome for Trichogramma kaykai: A tiny desert-dwelling parasitoid wasp with competing sex-ratio distorters.</title>
        <authorList>
            <person name="Culotta J."/>
            <person name="Lindsey A.R."/>
        </authorList>
    </citation>
    <scope>NUCLEOTIDE SEQUENCE [LARGE SCALE GENOMIC DNA]</scope>
    <source>
        <strain evidence="2 3">KSX58</strain>
    </source>
</reference>
<dbReference type="Proteomes" id="UP001627154">
    <property type="component" value="Unassembled WGS sequence"/>
</dbReference>
<evidence type="ECO:0000313" key="3">
    <source>
        <dbReference type="Proteomes" id="UP001627154"/>
    </source>
</evidence>
<evidence type="ECO:0000313" key="2">
    <source>
        <dbReference type="EMBL" id="KAL3395186.1"/>
    </source>
</evidence>
<feature type="compositionally biased region" description="Basic and acidic residues" evidence="1">
    <location>
        <begin position="49"/>
        <end position="85"/>
    </location>
</feature>
<feature type="compositionally biased region" description="Basic and acidic residues" evidence="1">
    <location>
        <begin position="13"/>
        <end position="40"/>
    </location>
</feature>
<proteinExistence type="predicted"/>
<sequence>MINLPKNITIRSSVERLGDTQPLRDTDDLRQRDRPGDRRPQQPPQGRRLRQDVHERARQGRHDRGHAESRGGQRRQLEQRGRARPDAGGASLEIRHVEDPGLGHSRGDQACQADDDQPVGVAAGSVQLRPGQGLSAARGDGLAGAAARRHRGEVLAAVHGHGADDQGLHLPGPGEEVLRQLEARGGREGARGRVLLMILRDFFRVVTRITTRWCARG</sequence>
<feature type="region of interest" description="Disordered" evidence="1">
    <location>
        <begin position="13"/>
        <end position="92"/>
    </location>
</feature>
<dbReference type="EMBL" id="JBJJXI010000085">
    <property type="protein sequence ID" value="KAL3395186.1"/>
    <property type="molecule type" value="Genomic_DNA"/>
</dbReference>
<name>A0ABD2WRW8_9HYME</name>
<organism evidence="2 3">
    <name type="scientific">Trichogramma kaykai</name>
    <dbReference type="NCBI Taxonomy" id="54128"/>
    <lineage>
        <taxon>Eukaryota</taxon>
        <taxon>Metazoa</taxon>
        <taxon>Ecdysozoa</taxon>
        <taxon>Arthropoda</taxon>
        <taxon>Hexapoda</taxon>
        <taxon>Insecta</taxon>
        <taxon>Pterygota</taxon>
        <taxon>Neoptera</taxon>
        <taxon>Endopterygota</taxon>
        <taxon>Hymenoptera</taxon>
        <taxon>Apocrita</taxon>
        <taxon>Proctotrupomorpha</taxon>
        <taxon>Chalcidoidea</taxon>
        <taxon>Trichogrammatidae</taxon>
        <taxon>Trichogramma</taxon>
    </lineage>
</organism>
<gene>
    <name evidence="2" type="ORF">TKK_010792</name>
</gene>
<accession>A0ABD2WRW8</accession>
<protein>
    <submittedName>
        <fullName evidence="2">Uncharacterized protein</fullName>
    </submittedName>
</protein>
<comment type="caution">
    <text evidence="2">The sequence shown here is derived from an EMBL/GenBank/DDBJ whole genome shotgun (WGS) entry which is preliminary data.</text>
</comment>
<keyword evidence="3" id="KW-1185">Reference proteome</keyword>